<dbReference type="PANTHER" id="PTHR14005">
    <property type="entry name" value="EUKARYOTIC TRANSLATION INITIATION FACTOR 3, THETA SUBUNIT"/>
    <property type="match status" value="1"/>
</dbReference>
<reference evidence="8" key="1">
    <citation type="submission" date="2014-03" db="EMBL/GenBank/DDBJ databases">
        <title>The Genome Sequence of Puccinia striiformis f. sp. tritici PST-78.</title>
        <authorList>
            <consortium name="The Broad Institute Genome Sequencing Platform"/>
            <person name="Cuomo C."/>
            <person name="Hulbert S."/>
            <person name="Chen X."/>
            <person name="Walker B."/>
            <person name="Young S.K."/>
            <person name="Zeng Q."/>
            <person name="Gargeya S."/>
            <person name="Fitzgerald M."/>
            <person name="Haas B."/>
            <person name="Abouelleil A."/>
            <person name="Alvarado L."/>
            <person name="Arachchi H.M."/>
            <person name="Berlin A.M."/>
            <person name="Chapman S.B."/>
            <person name="Goldberg J."/>
            <person name="Griggs A."/>
            <person name="Gujja S."/>
            <person name="Hansen M."/>
            <person name="Howarth C."/>
            <person name="Imamovic A."/>
            <person name="Larimer J."/>
            <person name="McCowan C."/>
            <person name="Montmayeur A."/>
            <person name="Murphy C."/>
            <person name="Neiman D."/>
            <person name="Pearson M."/>
            <person name="Priest M."/>
            <person name="Roberts A."/>
            <person name="Saif S."/>
            <person name="Shea T."/>
            <person name="Sisk P."/>
            <person name="Sykes S."/>
            <person name="Wortman J."/>
            <person name="Nusbaum C."/>
            <person name="Birren B."/>
        </authorList>
    </citation>
    <scope>NUCLEOTIDE SEQUENCE [LARGE SCALE GENOMIC DNA]</scope>
    <source>
        <strain evidence="8">race PST-78</strain>
    </source>
</reference>
<dbReference type="InterPro" id="IPR054711">
    <property type="entry name" value="eIF3a_PCI_TPR-like"/>
</dbReference>
<dbReference type="AlphaFoldDB" id="A0A0L0VV96"/>
<dbReference type="GO" id="GO:0071541">
    <property type="term" value="C:eukaryotic translation initiation factor 3 complex, eIF3m"/>
    <property type="evidence" value="ECO:0007669"/>
    <property type="project" value="TreeGrafter"/>
</dbReference>
<dbReference type="GO" id="GO:0043614">
    <property type="term" value="C:multi-eIF complex"/>
    <property type="evidence" value="ECO:0007669"/>
    <property type="project" value="TreeGrafter"/>
</dbReference>
<evidence type="ECO:0000313" key="8">
    <source>
        <dbReference type="Proteomes" id="UP000054564"/>
    </source>
</evidence>
<organism evidence="7 8">
    <name type="scientific">Puccinia striiformis f. sp. tritici PST-78</name>
    <dbReference type="NCBI Taxonomy" id="1165861"/>
    <lineage>
        <taxon>Eukaryota</taxon>
        <taxon>Fungi</taxon>
        <taxon>Dikarya</taxon>
        <taxon>Basidiomycota</taxon>
        <taxon>Pucciniomycotina</taxon>
        <taxon>Pucciniomycetes</taxon>
        <taxon>Pucciniales</taxon>
        <taxon>Pucciniaceae</taxon>
        <taxon>Puccinia</taxon>
    </lineage>
</organism>
<comment type="subcellular location">
    <subcellularLocation>
        <location evidence="1">Cytoplasm</location>
    </subcellularLocation>
</comment>
<dbReference type="FunFam" id="4.10.860.10:FF:000001">
    <property type="entry name" value="Eukaryotic translation initiation factor 3 subunit A"/>
    <property type="match status" value="1"/>
</dbReference>
<evidence type="ECO:0000313" key="7">
    <source>
        <dbReference type="EMBL" id="KNF03198.1"/>
    </source>
</evidence>
<dbReference type="STRING" id="1165861.A0A0L0VV96"/>
<keyword evidence="3" id="KW-0396">Initiation factor</keyword>
<evidence type="ECO:0000256" key="5">
    <source>
        <dbReference type="ARBA" id="ARBA00022917"/>
    </source>
</evidence>
<gene>
    <name evidence="7" type="ORF">PSTG_03785</name>
</gene>
<evidence type="ECO:0000256" key="4">
    <source>
        <dbReference type="ARBA" id="ARBA00022884"/>
    </source>
</evidence>
<dbReference type="GO" id="GO:0001732">
    <property type="term" value="P:formation of cytoplasmic translation initiation complex"/>
    <property type="evidence" value="ECO:0007669"/>
    <property type="project" value="TreeGrafter"/>
</dbReference>
<evidence type="ECO:0000259" key="6">
    <source>
        <dbReference type="Pfam" id="PF22591"/>
    </source>
</evidence>
<dbReference type="InterPro" id="IPR027512">
    <property type="entry name" value="EIF3A"/>
</dbReference>
<comment type="caution">
    <text evidence="7">The sequence shown here is derived from an EMBL/GenBank/DDBJ whole genome shotgun (WGS) entry which is preliminary data.</text>
</comment>
<dbReference type="PANTHER" id="PTHR14005:SF0">
    <property type="entry name" value="EUKARYOTIC TRANSLATION INITIATION FACTOR 3 SUBUNIT A"/>
    <property type="match status" value="1"/>
</dbReference>
<dbReference type="EMBL" id="AJIL01000019">
    <property type="protein sequence ID" value="KNF03198.1"/>
    <property type="molecule type" value="Genomic_DNA"/>
</dbReference>
<accession>A0A0L0VV96</accession>
<dbReference type="Gene3D" id="1.25.40.860">
    <property type="match status" value="2"/>
</dbReference>
<dbReference type="Gene3D" id="4.10.860.10">
    <property type="entry name" value="UVR domain"/>
    <property type="match status" value="1"/>
</dbReference>
<keyword evidence="5" id="KW-0648">Protein biosynthesis</keyword>
<dbReference type="GO" id="GO:0002188">
    <property type="term" value="P:translation reinitiation"/>
    <property type="evidence" value="ECO:0007669"/>
    <property type="project" value="TreeGrafter"/>
</dbReference>
<dbReference type="GO" id="GO:0003743">
    <property type="term" value="F:translation initiation factor activity"/>
    <property type="evidence" value="ECO:0007669"/>
    <property type="project" value="UniProtKB-KW"/>
</dbReference>
<evidence type="ECO:0000256" key="1">
    <source>
        <dbReference type="ARBA" id="ARBA00004496"/>
    </source>
</evidence>
<sequence length="365" mass="41240">MCEYPVPVSGSPRSIRAYHSVSRGDELVVQPIPVSEQLLEQCSPGKLLPGKSLPDLPPKKTYSLITLDSSSLQRIATEAFEFCLTHTRKTEFRRLAETLRANLTSSQNYTNQAHSINLSDPDVLQRHLKTRFQQLNTSVRLELWQESFRTAEDINGLIGLSKKVPKNHVMSAFYEKMIKVFGVGDNHLFHAARYNNYFTIQSSIVADQPDKLKKLSGLVLLSALAVPVVGLNASANESPKKMRERARKTQTDALIRGLLKKSSPDLRSLYKILEGDFHPLSITSEIQPILQQLSEDEETKRYVEPLKEVQLSQVYDSLKLNRVIKLASSGDSEPENLRITRIRVEKFLMEACKRGGKSPWIIRVS</sequence>
<dbReference type="GO" id="GO:0003729">
    <property type="term" value="F:mRNA binding"/>
    <property type="evidence" value="ECO:0007669"/>
    <property type="project" value="TreeGrafter"/>
</dbReference>
<proteinExistence type="predicted"/>
<evidence type="ECO:0000256" key="2">
    <source>
        <dbReference type="ARBA" id="ARBA00022490"/>
    </source>
</evidence>
<feature type="domain" description="eIF3a PCI" evidence="6">
    <location>
        <begin position="73"/>
        <end position="280"/>
    </location>
</feature>
<evidence type="ECO:0000256" key="3">
    <source>
        <dbReference type="ARBA" id="ARBA00022540"/>
    </source>
</evidence>
<protein>
    <recommendedName>
        <fullName evidence="6">eIF3a PCI domain-containing protein</fullName>
    </recommendedName>
</protein>
<keyword evidence="8" id="KW-1185">Reference proteome</keyword>
<keyword evidence="4" id="KW-0694">RNA-binding</keyword>
<name>A0A0L0VV96_9BASI</name>
<dbReference type="Pfam" id="PF22591">
    <property type="entry name" value="eIF3a_PCI_TPR-like"/>
    <property type="match status" value="1"/>
</dbReference>
<keyword evidence="2" id="KW-0963">Cytoplasm</keyword>
<dbReference type="Proteomes" id="UP000054564">
    <property type="component" value="Unassembled WGS sequence"/>
</dbReference>
<dbReference type="GO" id="GO:0071540">
    <property type="term" value="C:eukaryotic translation initiation factor 3 complex, eIF3e"/>
    <property type="evidence" value="ECO:0007669"/>
    <property type="project" value="TreeGrafter"/>
</dbReference>